<dbReference type="AlphaFoldDB" id="A0A165EM92"/>
<name>A0A165EM92_9BASI</name>
<sequence>MSTSKMDSGRQDATHNSRIPKVLSFISTSQPALPCLRERSSWITVRDGWLASIKPDGTLLVVFYGAHLPWRPSSGTSMLVEVDCPIILDEGCSHRLCGTPQASHSNTGEVQLLVSWDIDRLTPRETASGAIPEAVHLGRKTYLFTISSSGSKVLYEIPHSSHPVAFAKEWACFSDKDGVAHAHVRNLKDGREADMMLDTFHGSLFGTFVLPSLSLFVFSDEYGGIRIFDIDTLSEHAQVPNSHAGVAPAKAGRTPAEAGYRTAQIPQGATVLHHPVAGIVLVLRRDEDLELYCQVQADGPGDPSAWATVKIPTSVYLTALCLSPEANALIMLLHDKVDKCSQLRMSLLPPRPAVHRRRIEESLDDWGSWDILHTTPGSDILRHCNSLQVLSTKPSGETTLLVGQLESTLWIEITCMSCDWDNRITPVLPTPSWMTMDDSGLLARTSSDVIETLRGRSAAGGVIRKTQSKEPLSLGAIAPSWVAPDMLPILEDDFYSRSTELAPLVGAAADMALAFGVSRPMQFLGGHSDGYHSYWLAATPTPKGNRYFAYAVVEDREADPDIKEPATFRYSDVQAAHALELVTRRIGERQFKKLHPDAPYIASALQEDIGCLTNTRAATPARIAAALRLS</sequence>
<reference evidence="1 2" key="1">
    <citation type="journal article" date="2016" name="Mol. Biol. Evol.">
        <title>Comparative Genomics of Early-Diverging Mushroom-Forming Fungi Provides Insights into the Origins of Lignocellulose Decay Capabilities.</title>
        <authorList>
            <person name="Nagy L.G."/>
            <person name="Riley R."/>
            <person name="Tritt A."/>
            <person name="Adam C."/>
            <person name="Daum C."/>
            <person name="Floudas D."/>
            <person name="Sun H."/>
            <person name="Yadav J.S."/>
            <person name="Pangilinan J."/>
            <person name="Larsson K.H."/>
            <person name="Matsuura K."/>
            <person name="Barry K."/>
            <person name="Labutti K."/>
            <person name="Kuo R."/>
            <person name="Ohm R.A."/>
            <person name="Bhattacharya S.S."/>
            <person name="Shirouzu T."/>
            <person name="Yoshinaga Y."/>
            <person name="Martin F.M."/>
            <person name="Grigoriev I.V."/>
            <person name="Hibbett D.S."/>
        </authorList>
    </citation>
    <scope>NUCLEOTIDE SEQUENCE [LARGE SCALE GENOMIC DNA]</scope>
    <source>
        <strain evidence="1 2">HHB12733</strain>
    </source>
</reference>
<accession>A0A165EM92</accession>
<keyword evidence="2" id="KW-1185">Reference proteome</keyword>
<dbReference type="Proteomes" id="UP000076842">
    <property type="component" value="Unassembled WGS sequence"/>
</dbReference>
<proteinExistence type="predicted"/>
<dbReference type="OrthoDB" id="3413114at2759"/>
<evidence type="ECO:0000313" key="1">
    <source>
        <dbReference type="EMBL" id="KZT55145.1"/>
    </source>
</evidence>
<gene>
    <name evidence="1" type="ORF">CALCODRAFT_510290</name>
</gene>
<protein>
    <submittedName>
        <fullName evidence="1">Uncharacterized protein</fullName>
    </submittedName>
</protein>
<dbReference type="EMBL" id="KV424000">
    <property type="protein sequence ID" value="KZT55145.1"/>
    <property type="molecule type" value="Genomic_DNA"/>
</dbReference>
<dbReference type="InParanoid" id="A0A165EM92"/>
<evidence type="ECO:0000313" key="2">
    <source>
        <dbReference type="Proteomes" id="UP000076842"/>
    </source>
</evidence>
<organism evidence="1 2">
    <name type="scientific">Calocera cornea HHB12733</name>
    <dbReference type="NCBI Taxonomy" id="1353952"/>
    <lineage>
        <taxon>Eukaryota</taxon>
        <taxon>Fungi</taxon>
        <taxon>Dikarya</taxon>
        <taxon>Basidiomycota</taxon>
        <taxon>Agaricomycotina</taxon>
        <taxon>Dacrymycetes</taxon>
        <taxon>Dacrymycetales</taxon>
        <taxon>Dacrymycetaceae</taxon>
        <taxon>Calocera</taxon>
    </lineage>
</organism>